<dbReference type="KEGG" id="pfy:PFICI_07543"/>
<dbReference type="InterPro" id="IPR012677">
    <property type="entry name" value="Nucleotide-bd_a/b_plait_sf"/>
</dbReference>
<dbReference type="EMBL" id="KI912113">
    <property type="protein sequence ID" value="ETS80014.1"/>
    <property type="molecule type" value="Genomic_DNA"/>
</dbReference>
<dbReference type="SMART" id="SM00360">
    <property type="entry name" value="RRM"/>
    <property type="match status" value="1"/>
</dbReference>
<evidence type="ECO:0000256" key="2">
    <source>
        <dbReference type="SAM" id="MobiDB-lite"/>
    </source>
</evidence>
<organism evidence="4 5">
    <name type="scientific">Pestalotiopsis fici (strain W106-1 / CGMCC3.15140)</name>
    <dbReference type="NCBI Taxonomy" id="1229662"/>
    <lineage>
        <taxon>Eukaryota</taxon>
        <taxon>Fungi</taxon>
        <taxon>Dikarya</taxon>
        <taxon>Ascomycota</taxon>
        <taxon>Pezizomycotina</taxon>
        <taxon>Sordariomycetes</taxon>
        <taxon>Xylariomycetidae</taxon>
        <taxon>Amphisphaeriales</taxon>
        <taxon>Sporocadaceae</taxon>
        <taxon>Pestalotiopsis</taxon>
    </lineage>
</organism>
<dbReference type="InterPro" id="IPR000504">
    <property type="entry name" value="RRM_dom"/>
</dbReference>
<dbReference type="OrthoDB" id="610462at2759"/>
<gene>
    <name evidence="4" type="ORF">PFICI_07543</name>
</gene>
<dbReference type="OMA" id="ENHYSIT"/>
<sequence length="225" mass="25304">MGVDYQDATSWYQSHDHSYVDSSAILPGPVPTYQAESFYHISRPRDTYENHYSITTEPIQIQTLAAPAVIETEYRKIIIRGLSRRTQSDQIKSLLRSRCGFGGTEINSIKIPRSREGGNRGHATITFVNMNCAEKAVQRLHHFNFDGHQLVVRLTNEGVSPNEERRARSQRQQEISPQQQEAGPQPIATSQENREENESINRGVIIANGSSGRPTSQSSEPRSRG</sequence>
<dbReference type="PROSITE" id="PS50102">
    <property type="entry name" value="RRM"/>
    <property type="match status" value="1"/>
</dbReference>
<feature type="domain" description="RRM" evidence="3">
    <location>
        <begin position="75"/>
        <end position="157"/>
    </location>
</feature>
<dbReference type="InterPro" id="IPR035979">
    <property type="entry name" value="RBD_domain_sf"/>
</dbReference>
<feature type="compositionally biased region" description="Low complexity" evidence="2">
    <location>
        <begin position="170"/>
        <end position="181"/>
    </location>
</feature>
<evidence type="ECO:0000259" key="3">
    <source>
        <dbReference type="PROSITE" id="PS50102"/>
    </source>
</evidence>
<feature type="region of interest" description="Disordered" evidence="2">
    <location>
        <begin position="156"/>
        <end position="225"/>
    </location>
</feature>
<name>W3X1X1_PESFW</name>
<evidence type="ECO:0000313" key="4">
    <source>
        <dbReference type="EMBL" id="ETS80014.1"/>
    </source>
</evidence>
<proteinExistence type="predicted"/>
<keyword evidence="1" id="KW-0694">RNA-binding</keyword>
<dbReference type="AlphaFoldDB" id="W3X1X1"/>
<dbReference type="SUPFAM" id="SSF54928">
    <property type="entry name" value="RNA-binding domain, RBD"/>
    <property type="match status" value="1"/>
</dbReference>
<dbReference type="CDD" id="cd00590">
    <property type="entry name" value="RRM_SF"/>
    <property type="match status" value="1"/>
</dbReference>
<dbReference type="GeneID" id="19272556"/>
<dbReference type="Gene3D" id="3.30.70.330">
    <property type="match status" value="1"/>
</dbReference>
<evidence type="ECO:0000256" key="1">
    <source>
        <dbReference type="PROSITE-ProRule" id="PRU00176"/>
    </source>
</evidence>
<reference evidence="5" key="1">
    <citation type="journal article" date="2015" name="BMC Genomics">
        <title>Genomic and transcriptomic analysis of the endophytic fungus Pestalotiopsis fici reveals its lifestyle and high potential for synthesis of natural products.</title>
        <authorList>
            <person name="Wang X."/>
            <person name="Zhang X."/>
            <person name="Liu L."/>
            <person name="Xiang M."/>
            <person name="Wang W."/>
            <person name="Sun X."/>
            <person name="Che Y."/>
            <person name="Guo L."/>
            <person name="Liu G."/>
            <person name="Guo L."/>
            <person name="Wang C."/>
            <person name="Yin W.B."/>
            <person name="Stadler M."/>
            <person name="Zhang X."/>
            <person name="Liu X."/>
        </authorList>
    </citation>
    <scope>NUCLEOTIDE SEQUENCE [LARGE SCALE GENOMIC DNA]</scope>
    <source>
        <strain evidence="5">W106-1 / CGMCC3.15140</strain>
    </source>
</reference>
<dbReference type="Proteomes" id="UP000030651">
    <property type="component" value="Unassembled WGS sequence"/>
</dbReference>
<protein>
    <recommendedName>
        <fullName evidence="3">RRM domain-containing protein</fullName>
    </recommendedName>
</protein>
<dbReference type="Pfam" id="PF00076">
    <property type="entry name" value="RRM_1"/>
    <property type="match status" value="1"/>
</dbReference>
<dbReference type="GO" id="GO:0003723">
    <property type="term" value="F:RNA binding"/>
    <property type="evidence" value="ECO:0007669"/>
    <property type="project" value="UniProtKB-UniRule"/>
</dbReference>
<dbReference type="InParanoid" id="W3X1X1"/>
<evidence type="ECO:0000313" key="5">
    <source>
        <dbReference type="Proteomes" id="UP000030651"/>
    </source>
</evidence>
<keyword evidence="5" id="KW-1185">Reference proteome</keyword>
<feature type="compositionally biased region" description="Polar residues" evidence="2">
    <location>
        <begin position="208"/>
        <end position="225"/>
    </location>
</feature>
<dbReference type="RefSeq" id="XP_007834315.1">
    <property type="nucleotide sequence ID" value="XM_007836124.1"/>
</dbReference>
<accession>W3X1X1</accession>
<dbReference type="HOGENOM" id="CLU_1230296_0_0_1"/>
<dbReference type="STRING" id="1229662.W3X1X1"/>